<accession>A0A0B7MJM3</accession>
<organism evidence="4 5">
    <name type="scientific">Syntrophaceticus schinkii</name>
    <dbReference type="NCBI Taxonomy" id="499207"/>
    <lineage>
        <taxon>Bacteria</taxon>
        <taxon>Bacillati</taxon>
        <taxon>Bacillota</taxon>
        <taxon>Clostridia</taxon>
        <taxon>Thermoanaerobacterales</taxon>
        <taxon>Thermoanaerobacterales Family III. Incertae Sedis</taxon>
        <taxon>Syntrophaceticus</taxon>
    </lineage>
</organism>
<reference evidence="5" key="1">
    <citation type="submission" date="2015-01" db="EMBL/GenBank/DDBJ databases">
        <authorList>
            <person name="Manzoor Shahid"/>
            <person name="Zubair Saima"/>
        </authorList>
    </citation>
    <scope>NUCLEOTIDE SEQUENCE [LARGE SCALE GENOMIC DNA]</scope>
    <source>
        <strain evidence="5">Sp3</strain>
    </source>
</reference>
<evidence type="ECO:0000256" key="1">
    <source>
        <dbReference type="SAM" id="MobiDB-lite"/>
    </source>
</evidence>
<protein>
    <recommendedName>
        <fullName evidence="3">DUF8173 domain-containing protein</fullName>
    </recommendedName>
</protein>
<gene>
    <name evidence="4" type="ORF">SSCH_130007</name>
</gene>
<feature type="region of interest" description="Disordered" evidence="1">
    <location>
        <begin position="251"/>
        <end position="306"/>
    </location>
</feature>
<evidence type="ECO:0000313" key="5">
    <source>
        <dbReference type="Proteomes" id="UP000046155"/>
    </source>
</evidence>
<feature type="transmembrane region" description="Helical" evidence="2">
    <location>
        <begin position="136"/>
        <end position="156"/>
    </location>
</feature>
<feature type="transmembrane region" description="Helical" evidence="2">
    <location>
        <begin position="94"/>
        <end position="115"/>
    </location>
</feature>
<keyword evidence="2" id="KW-1133">Transmembrane helix</keyword>
<dbReference type="Pfam" id="PF26514">
    <property type="entry name" value="DUF8173"/>
    <property type="match status" value="1"/>
</dbReference>
<sequence>MVAMSGNIDVEGKVYGNVTAMAGNIRLHSGSLVTGNVTAIAGAIEREDSASISGRITSRQEIRDMGDSRYHYNPYPFPYDYRYNFHYPSPWKRFSGWLLSLLGLLTLTAASVAVFPDKLKNMKNGMEAEPLRQLGIGLLGWVVLPVVLLALTITIIGIPVVFLLLLCLPIIVIIGFVVMAMFAGQQLDKAFGDRWPRFMDDRPIIQALKGMLLIWIIKAIPLAGWLVWPLAALFGMGTALATRFGTNRPWFKSKNGENRTEANTTALPDTVDTAQPEEPCRPDGTEEQSPAETAEGREINDHGKEE</sequence>
<name>A0A0B7MJM3_9FIRM</name>
<evidence type="ECO:0000259" key="3">
    <source>
        <dbReference type="Pfam" id="PF26514"/>
    </source>
</evidence>
<keyword evidence="2" id="KW-0812">Transmembrane</keyword>
<feature type="compositionally biased region" description="Basic and acidic residues" evidence="1">
    <location>
        <begin position="294"/>
        <end position="306"/>
    </location>
</feature>
<proteinExistence type="predicted"/>
<keyword evidence="2" id="KW-0472">Membrane</keyword>
<evidence type="ECO:0000313" key="4">
    <source>
        <dbReference type="EMBL" id="CEO87842.1"/>
    </source>
</evidence>
<dbReference type="InterPro" id="IPR058486">
    <property type="entry name" value="DUF8173"/>
</dbReference>
<dbReference type="EMBL" id="CDRZ01000035">
    <property type="protein sequence ID" value="CEO87842.1"/>
    <property type="molecule type" value="Genomic_DNA"/>
</dbReference>
<dbReference type="Proteomes" id="UP000046155">
    <property type="component" value="Unassembled WGS sequence"/>
</dbReference>
<dbReference type="AlphaFoldDB" id="A0A0B7MJM3"/>
<feature type="domain" description="DUF8173" evidence="3">
    <location>
        <begin position="99"/>
        <end position="243"/>
    </location>
</feature>
<keyword evidence="5" id="KW-1185">Reference proteome</keyword>
<feature type="transmembrane region" description="Helical" evidence="2">
    <location>
        <begin position="162"/>
        <end position="183"/>
    </location>
</feature>
<evidence type="ECO:0000256" key="2">
    <source>
        <dbReference type="SAM" id="Phobius"/>
    </source>
</evidence>